<keyword evidence="2" id="KW-1185">Reference proteome</keyword>
<proteinExistence type="predicted"/>
<dbReference type="AlphaFoldDB" id="A0A7J5U110"/>
<dbReference type="EMBL" id="WELI01000003">
    <property type="protein sequence ID" value="KAB7731436.1"/>
    <property type="molecule type" value="Genomic_DNA"/>
</dbReference>
<sequence>MNSLLLRKCGTLLIVCSTMLISPSCRNESDLAPVQSITEEQMVLLVEKVATSSAYKALFSEMANMSELVKQKQLVVNQVNVVDFENRLASSRTVRELEANLGEKFSKPSLVIGATEKLNVLLKRLDAETRFSTLSTEKRKELMKRVSEHSASKVAFTQAFKANAAQARVHDCGGDCNTVYYHTLEYAGYAAIAGTIVSYGAGLLGGPAGMAAGALGIAGVAAAYLIAEDAALTTLGDCFSACPD</sequence>
<dbReference type="Proteomes" id="UP000488299">
    <property type="component" value="Unassembled WGS sequence"/>
</dbReference>
<protein>
    <submittedName>
        <fullName evidence="1">Uncharacterized protein</fullName>
    </submittedName>
</protein>
<evidence type="ECO:0000313" key="1">
    <source>
        <dbReference type="EMBL" id="KAB7731436.1"/>
    </source>
</evidence>
<gene>
    <name evidence="1" type="ORF">F5984_11655</name>
</gene>
<reference evidence="1 2" key="1">
    <citation type="submission" date="2019-10" db="EMBL/GenBank/DDBJ databases">
        <title>Rudanella paleaurantiibacter sp. nov., isolated from sludge.</title>
        <authorList>
            <person name="Xu S.Q."/>
        </authorList>
    </citation>
    <scope>NUCLEOTIDE SEQUENCE [LARGE SCALE GENOMIC DNA]</scope>
    <source>
        <strain evidence="1 2">HX-22-17</strain>
    </source>
</reference>
<name>A0A7J5U110_9BACT</name>
<accession>A0A7J5U110</accession>
<comment type="caution">
    <text evidence="1">The sequence shown here is derived from an EMBL/GenBank/DDBJ whole genome shotgun (WGS) entry which is preliminary data.</text>
</comment>
<organism evidence="1 2">
    <name type="scientific">Rudanella paleaurantiibacter</name>
    <dbReference type="NCBI Taxonomy" id="2614655"/>
    <lineage>
        <taxon>Bacteria</taxon>
        <taxon>Pseudomonadati</taxon>
        <taxon>Bacteroidota</taxon>
        <taxon>Cytophagia</taxon>
        <taxon>Cytophagales</taxon>
        <taxon>Cytophagaceae</taxon>
        <taxon>Rudanella</taxon>
    </lineage>
</organism>
<dbReference type="RefSeq" id="WP_152124406.1">
    <property type="nucleotide sequence ID" value="NZ_WELI01000003.1"/>
</dbReference>
<evidence type="ECO:0000313" key="2">
    <source>
        <dbReference type="Proteomes" id="UP000488299"/>
    </source>
</evidence>